<comment type="caution">
    <text evidence="1">The sequence shown here is derived from an EMBL/GenBank/DDBJ whole genome shotgun (WGS) entry which is preliminary data.</text>
</comment>
<reference evidence="2" key="1">
    <citation type="submission" date="2016-11" db="EMBL/GenBank/DDBJ databases">
        <authorList>
            <person name="Jaros S."/>
            <person name="Januszkiewicz K."/>
            <person name="Wedrychowicz H."/>
        </authorList>
    </citation>
    <scope>NUCLEOTIDE SEQUENCE [LARGE SCALE GENOMIC DNA]</scope>
    <source>
        <strain evidence="2">CGMCC 4.3555</strain>
    </source>
</reference>
<evidence type="ECO:0000313" key="1">
    <source>
        <dbReference type="EMBL" id="SHN24512.1"/>
    </source>
</evidence>
<proteinExistence type="predicted"/>
<sequence>MVECSDCGMDLAAYPSDYDQGPDDDVFCGHCQNERHECELPDPVGRLVREAMALHRARMNDEYEDLNDHDDACVELVSELAEWALSLRELTASK</sequence>
<dbReference type="EMBL" id="FRBK01000026">
    <property type="protein sequence ID" value="SHN24512.1"/>
    <property type="molecule type" value="Genomic_DNA"/>
</dbReference>
<organism evidence="1 2">
    <name type="scientific">Streptomyces yunnanensis</name>
    <dbReference type="NCBI Taxonomy" id="156453"/>
    <lineage>
        <taxon>Bacteria</taxon>
        <taxon>Bacillati</taxon>
        <taxon>Actinomycetota</taxon>
        <taxon>Actinomycetes</taxon>
        <taxon>Kitasatosporales</taxon>
        <taxon>Streptomycetaceae</taxon>
        <taxon>Streptomyces</taxon>
    </lineage>
</organism>
<accession>A0A9X8QZL9</accession>
<name>A0A9X8QZL9_9ACTN</name>
<evidence type="ECO:0008006" key="3">
    <source>
        <dbReference type="Google" id="ProtNLM"/>
    </source>
</evidence>
<dbReference type="AlphaFoldDB" id="A0A9X8QZL9"/>
<evidence type="ECO:0000313" key="2">
    <source>
        <dbReference type="Proteomes" id="UP000184388"/>
    </source>
</evidence>
<gene>
    <name evidence="1" type="ORF">SAMN05216268_126109</name>
</gene>
<dbReference type="Proteomes" id="UP000184388">
    <property type="component" value="Unassembled WGS sequence"/>
</dbReference>
<protein>
    <recommendedName>
        <fullName evidence="3">Zinc ribbon domain-containing protein</fullName>
    </recommendedName>
</protein>